<evidence type="ECO:0000313" key="2">
    <source>
        <dbReference type="EMBL" id="WAH43953.1"/>
    </source>
</evidence>
<proteinExistence type="predicted"/>
<dbReference type="RefSeq" id="WP_268007858.1">
    <property type="nucleotide sequence ID" value="NZ_BSUT01000001.1"/>
</dbReference>
<dbReference type="PANTHER" id="PTHR12110:SF21">
    <property type="entry name" value="XYLOSE ISOMERASE-LIKE TIM BARREL DOMAIN-CONTAINING PROTEIN"/>
    <property type="match status" value="1"/>
</dbReference>
<dbReference type="PANTHER" id="PTHR12110">
    <property type="entry name" value="HYDROXYPYRUVATE ISOMERASE"/>
    <property type="match status" value="1"/>
</dbReference>
<reference evidence="2" key="1">
    <citation type="submission" date="2022-08" db="EMBL/GenBank/DDBJ databases">
        <title>Alicyclobacillus fastidiosus DSM 17978, complete genome.</title>
        <authorList>
            <person name="Wang Q."/>
            <person name="Cai R."/>
            <person name="Wang Z."/>
        </authorList>
    </citation>
    <scope>NUCLEOTIDE SEQUENCE</scope>
    <source>
        <strain evidence="2">DSM 17978</strain>
    </source>
</reference>
<protein>
    <submittedName>
        <fullName evidence="2">Sugar phosphate isomerase/epimerase</fullName>
    </submittedName>
</protein>
<dbReference type="EMBL" id="CP104067">
    <property type="protein sequence ID" value="WAH43953.1"/>
    <property type="molecule type" value="Genomic_DNA"/>
</dbReference>
<gene>
    <name evidence="2" type="ORF">NZD89_11520</name>
</gene>
<dbReference type="Pfam" id="PF01261">
    <property type="entry name" value="AP_endonuc_2"/>
    <property type="match status" value="1"/>
</dbReference>
<dbReference type="InterPro" id="IPR013022">
    <property type="entry name" value="Xyl_isomerase-like_TIM-brl"/>
</dbReference>
<evidence type="ECO:0000313" key="3">
    <source>
        <dbReference type="Proteomes" id="UP001164761"/>
    </source>
</evidence>
<sequence length="254" mass="28483">MLFGCCVNVESLSMVRNAGFDFAELQVKTLIPEALEEWAQVRHSIVQSDIPIQGFNVLLPGYLRIVGPDVQTQVLDKYLDVVFARMSELGGKYLSFGSGSARRIPDGFDRTKGQSQLRDFIAMLGGKGLKYGITVNVEFLNRKETNVIMSLLEADEYVQAADVPSIRILADLYHMMEESEPFSDLRVVGNRVAYVHVADTGRRYPGSGTYPYQEFVRTLKEVGYDGPVSVECSWGTNLETEMKLAANFLRNVFR</sequence>
<dbReference type="InterPro" id="IPR036237">
    <property type="entry name" value="Xyl_isomerase-like_sf"/>
</dbReference>
<keyword evidence="3" id="KW-1185">Reference proteome</keyword>
<dbReference type="Proteomes" id="UP001164761">
    <property type="component" value="Chromosome"/>
</dbReference>
<dbReference type="SUPFAM" id="SSF51658">
    <property type="entry name" value="Xylose isomerase-like"/>
    <property type="match status" value="1"/>
</dbReference>
<organism evidence="2 3">
    <name type="scientific">Alicyclobacillus fastidiosus</name>
    <dbReference type="NCBI Taxonomy" id="392011"/>
    <lineage>
        <taxon>Bacteria</taxon>
        <taxon>Bacillati</taxon>
        <taxon>Bacillota</taxon>
        <taxon>Bacilli</taxon>
        <taxon>Bacillales</taxon>
        <taxon>Alicyclobacillaceae</taxon>
        <taxon>Alicyclobacillus</taxon>
    </lineage>
</organism>
<feature type="domain" description="Xylose isomerase-like TIM barrel" evidence="1">
    <location>
        <begin position="15"/>
        <end position="251"/>
    </location>
</feature>
<keyword evidence="2" id="KW-0413">Isomerase</keyword>
<accession>A0ABY6ZN02</accession>
<dbReference type="Gene3D" id="3.20.20.150">
    <property type="entry name" value="Divalent-metal-dependent TIM barrel enzymes"/>
    <property type="match status" value="1"/>
</dbReference>
<dbReference type="GO" id="GO:0016853">
    <property type="term" value="F:isomerase activity"/>
    <property type="evidence" value="ECO:0007669"/>
    <property type="project" value="UniProtKB-KW"/>
</dbReference>
<name>A0ABY6ZN02_9BACL</name>
<dbReference type="InterPro" id="IPR050312">
    <property type="entry name" value="IolE/XylAMocC-like"/>
</dbReference>
<evidence type="ECO:0000259" key="1">
    <source>
        <dbReference type="Pfam" id="PF01261"/>
    </source>
</evidence>